<dbReference type="PANTHER" id="PTHR36757">
    <property type="entry name" value="BNAANNG22500D PROTEIN"/>
    <property type="match status" value="1"/>
</dbReference>
<name>A0A445A2I7_ARAHY</name>
<reference evidence="2 3" key="1">
    <citation type="submission" date="2019-01" db="EMBL/GenBank/DDBJ databases">
        <title>Sequencing of cultivated peanut Arachis hypogaea provides insights into genome evolution and oil improvement.</title>
        <authorList>
            <person name="Chen X."/>
        </authorList>
    </citation>
    <scope>NUCLEOTIDE SEQUENCE [LARGE SCALE GENOMIC DNA]</scope>
    <source>
        <strain evidence="3">cv. Fuhuasheng</strain>
        <tissue evidence="2">Leaves</tissue>
    </source>
</reference>
<dbReference type="AlphaFoldDB" id="A0A445A2I7"/>
<accession>A0A445A2I7</accession>
<evidence type="ECO:0000313" key="3">
    <source>
        <dbReference type="Proteomes" id="UP000289738"/>
    </source>
</evidence>
<dbReference type="Proteomes" id="UP000289738">
    <property type="component" value="Chromosome B03"/>
</dbReference>
<organism evidence="2 3">
    <name type="scientific">Arachis hypogaea</name>
    <name type="common">Peanut</name>
    <dbReference type="NCBI Taxonomy" id="3818"/>
    <lineage>
        <taxon>Eukaryota</taxon>
        <taxon>Viridiplantae</taxon>
        <taxon>Streptophyta</taxon>
        <taxon>Embryophyta</taxon>
        <taxon>Tracheophyta</taxon>
        <taxon>Spermatophyta</taxon>
        <taxon>Magnoliopsida</taxon>
        <taxon>eudicotyledons</taxon>
        <taxon>Gunneridae</taxon>
        <taxon>Pentapetalae</taxon>
        <taxon>rosids</taxon>
        <taxon>fabids</taxon>
        <taxon>Fabales</taxon>
        <taxon>Fabaceae</taxon>
        <taxon>Papilionoideae</taxon>
        <taxon>50 kb inversion clade</taxon>
        <taxon>dalbergioids sensu lato</taxon>
        <taxon>Dalbergieae</taxon>
        <taxon>Pterocarpus clade</taxon>
        <taxon>Arachis</taxon>
    </lineage>
</organism>
<dbReference type="PANTHER" id="PTHR36757:SF4">
    <property type="entry name" value="DUF4005 DOMAIN-CONTAINING PROTEIN"/>
    <property type="match status" value="1"/>
</dbReference>
<feature type="region of interest" description="Disordered" evidence="1">
    <location>
        <begin position="135"/>
        <end position="157"/>
    </location>
</feature>
<dbReference type="EMBL" id="SDMP01000013">
    <property type="protein sequence ID" value="RYR20639.1"/>
    <property type="molecule type" value="Genomic_DNA"/>
</dbReference>
<protein>
    <recommendedName>
        <fullName evidence="4">FAR1 domain-containing protein</fullName>
    </recommendedName>
</protein>
<evidence type="ECO:0000313" key="2">
    <source>
        <dbReference type="EMBL" id="RYR20639.1"/>
    </source>
</evidence>
<feature type="region of interest" description="Disordered" evidence="1">
    <location>
        <begin position="66"/>
        <end position="99"/>
    </location>
</feature>
<proteinExistence type="predicted"/>
<gene>
    <name evidence="2" type="ORF">Ahy_B03g065833</name>
</gene>
<keyword evidence="3" id="KW-1185">Reference proteome</keyword>
<sequence>MLSEIVAPRLSFSLDDSEEKDVPRKDTLLLDSNEDEFEFSRNNSIDYESSCCADEVFSNGVMITEKEKSSRSRKHMRYMKLPPLPSSPTSKNKKLEEKRSESKSSFWGFGRSKSLNNCDRKKKLMCSLSPLMLPRSKSTGSASVPVPKSKQQSQSRSVMMNMYPPRSSSSSYANNGHRVSPVLNVPTPVSLFGLASFWRLGNANKLLAVVDDLGFRVLIIDQFGYPFFWGIPRDVAGNLCRRTLKYCGCYRIRLGGWKEATQSLRTFDNDRKYRSVLVLAGQVVTGETVGVDEEDAEYGEDYEQQHEPGMIVDRIGSFNRIDFSSLTYEEMRRFEFVDLQTAYDFYNEYGRIQGFSIQRSKVGRSTKIGSEGEIL</sequence>
<evidence type="ECO:0000256" key="1">
    <source>
        <dbReference type="SAM" id="MobiDB-lite"/>
    </source>
</evidence>
<evidence type="ECO:0008006" key="4">
    <source>
        <dbReference type="Google" id="ProtNLM"/>
    </source>
</evidence>
<comment type="caution">
    <text evidence="2">The sequence shown here is derived from an EMBL/GenBank/DDBJ whole genome shotgun (WGS) entry which is preliminary data.</text>
</comment>